<feature type="transmembrane region" description="Helical" evidence="1">
    <location>
        <begin position="20"/>
        <end position="53"/>
    </location>
</feature>
<dbReference type="OrthoDB" id="9784844at2"/>
<comment type="caution">
    <text evidence="2">The sequence shown here is derived from an EMBL/GenBank/DDBJ whole genome shotgun (WGS) entry which is preliminary data.</text>
</comment>
<reference evidence="2 3" key="1">
    <citation type="journal article" date="2015" name="Genome Announc.">
        <title>Expanding the biotechnology potential of lactobacilli through comparative genomics of 213 strains and associated genera.</title>
        <authorList>
            <person name="Sun Z."/>
            <person name="Harris H.M."/>
            <person name="McCann A."/>
            <person name="Guo C."/>
            <person name="Argimon S."/>
            <person name="Zhang W."/>
            <person name="Yang X."/>
            <person name="Jeffery I.B."/>
            <person name="Cooney J.C."/>
            <person name="Kagawa T.F."/>
            <person name="Liu W."/>
            <person name="Song Y."/>
            <person name="Salvetti E."/>
            <person name="Wrobel A."/>
            <person name="Rasinkangas P."/>
            <person name="Parkhill J."/>
            <person name="Rea M.C."/>
            <person name="O'Sullivan O."/>
            <person name="Ritari J."/>
            <person name="Douillard F.P."/>
            <person name="Paul Ross R."/>
            <person name="Yang R."/>
            <person name="Briner A.E."/>
            <person name="Felis G.E."/>
            <person name="de Vos W.M."/>
            <person name="Barrangou R."/>
            <person name="Klaenhammer T.R."/>
            <person name="Caufield P.W."/>
            <person name="Cui Y."/>
            <person name="Zhang H."/>
            <person name="O'Toole P.W."/>
        </authorList>
    </citation>
    <scope>NUCLEOTIDE SEQUENCE [LARGE SCALE GENOMIC DNA]</scope>
    <source>
        <strain evidence="2 3">DSM 15354</strain>
    </source>
</reference>
<feature type="transmembrane region" description="Helical" evidence="1">
    <location>
        <begin position="65"/>
        <end position="87"/>
    </location>
</feature>
<evidence type="ECO:0000313" key="2">
    <source>
        <dbReference type="EMBL" id="KRL62126.1"/>
    </source>
</evidence>
<keyword evidence="1" id="KW-1133">Transmembrane helix</keyword>
<evidence type="ECO:0000313" key="3">
    <source>
        <dbReference type="Proteomes" id="UP000051931"/>
    </source>
</evidence>
<dbReference type="eggNOG" id="COG5523">
    <property type="taxonomic scope" value="Bacteria"/>
</dbReference>
<dbReference type="RefSeq" id="WP_027825301.1">
    <property type="nucleotide sequence ID" value="NZ_AUEI01000015.1"/>
</dbReference>
<evidence type="ECO:0000256" key="1">
    <source>
        <dbReference type="SAM" id="Phobius"/>
    </source>
</evidence>
<keyword evidence="1" id="KW-0472">Membrane</keyword>
<dbReference type="InterPro" id="IPR010380">
    <property type="entry name" value="DUF975"/>
</dbReference>
<organism evidence="2 3">
    <name type="scientific">Lactobacillus psittaci DSM 15354</name>
    <dbReference type="NCBI Taxonomy" id="1122152"/>
    <lineage>
        <taxon>Bacteria</taxon>
        <taxon>Bacillati</taxon>
        <taxon>Bacillota</taxon>
        <taxon>Bacilli</taxon>
        <taxon>Lactobacillales</taxon>
        <taxon>Lactobacillaceae</taxon>
        <taxon>Lactobacillus</taxon>
    </lineage>
</organism>
<gene>
    <name evidence="2" type="ORF">FC23_GL000380</name>
</gene>
<keyword evidence="1" id="KW-0812">Transmembrane</keyword>
<protein>
    <submittedName>
        <fullName evidence="2">Integral membrane protein</fullName>
    </submittedName>
</protein>
<dbReference type="PANTHER" id="PTHR40076:SF1">
    <property type="entry name" value="MEMBRANE PROTEIN"/>
    <property type="match status" value="1"/>
</dbReference>
<dbReference type="EMBL" id="AZFB01000013">
    <property type="protein sequence ID" value="KRL62126.1"/>
    <property type="molecule type" value="Genomic_DNA"/>
</dbReference>
<feature type="transmembrane region" description="Helical" evidence="1">
    <location>
        <begin position="127"/>
        <end position="151"/>
    </location>
</feature>
<dbReference type="AlphaFoldDB" id="A0A0R1S0M5"/>
<dbReference type="Proteomes" id="UP000051931">
    <property type="component" value="Unassembled WGS sequence"/>
</dbReference>
<dbReference type="PANTHER" id="PTHR40076">
    <property type="entry name" value="MEMBRANE PROTEIN-RELATED"/>
    <property type="match status" value="1"/>
</dbReference>
<sequence length="237" mass="26970">MKRSELKFNAKEKLHNNWAWGALMSLMLMLIAYLVSRGIMFLMFGSAGIFGFMMAERVLTEDPGFVISLFVSFAGFIYLLSFGISLITGMFDKGVQIGYLHLVDDKKENNVFKNIFLAFRGGRTYNYFVNVLLTSIFTGLWSLLFIIPGIVKSYSYAMTFYILEDMHKAGKEVGVTEAITKSRQMMKGHKFQLFVLDLSFIGWGILATLALGIGWLWLVPYIQTTKAEFYRKLAANN</sequence>
<dbReference type="STRING" id="1122152.GCA_000425905_01357"/>
<dbReference type="PATRIC" id="fig|1122152.4.peg.386"/>
<accession>A0A0R1S0M5</accession>
<proteinExistence type="predicted"/>
<keyword evidence="3" id="KW-1185">Reference proteome</keyword>
<feature type="transmembrane region" description="Helical" evidence="1">
    <location>
        <begin position="200"/>
        <end position="222"/>
    </location>
</feature>
<name>A0A0R1S0M5_9LACO</name>
<dbReference type="Pfam" id="PF06161">
    <property type="entry name" value="DUF975"/>
    <property type="match status" value="1"/>
</dbReference>